<dbReference type="Gene3D" id="3.20.20.80">
    <property type="entry name" value="Glycosidases"/>
    <property type="match status" value="1"/>
</dbReference>
<dbReference type="InterPro" id="IPR017853">
    <property type="entry name" value="GH"/>
</dbReference>
<dbReference type="STRING" id="1862672.BO225_03020"/>
<protein>
    <recommendedName>
        <fullName evidence="4 10">4-alpha-glucanotransferase</fullName>
        <ecNumber evidence="3 10">2.4.1.25</ecNumber>
    </recommendedName>
    <alternativeName>
        <fullName evidence="8 10">Amylomaltase</fullName>
    </alternativeName>
    <alternativeName>
        <fullName evidence="9 10">Disproportionating enzyme</fullName>
    </alternativeName>
</protein>
<sequence>MRKNGILLPITSLPSPWGVGTLGKEAYSFVNFLNGSGQTYWQILPINPTSYGDSPYQSYSTFAGNPYFIDLDLLAGNGLLNQNEYDWLDWDTEKDKVDYGFLYNHRFNVLKLAVDRFLENPDPEYVEFLENNADWLDDYALFMALKNKHEGKAWWDWDEKYKFYSPEKAEEWKEELKEDYEFYRVLQFFFTKQWNALKKYANDKGVEIIGDLPIYVARDSVDVWAHPEYFELDEDLNPKRVAGCPPDAFSADGQLWGNPLYNWSNQREDGFKWWIDRIDYATKLYDIVRIDHFRGFDSYYAIPYEDDTARNGEWVDGPGIDLFKAVEDSIGKKKIIAEDLGFLTPSAKDLLKNTKFPGMKILQFAFDSRDSANGEYYPFNYPENSVAYTGTHDNDTIMGWVNTAHPDDVQLAMDYMDLQDPKNMNWAMIREVMKSPSNYSILTAQDLVGLGSESRMNVPSRLGGNWQWRLLPGQLDDAIQQKLLHLTKLYKRFPIEAEKEEKTAQ</sequence>
<evidence type="ECO:0000256" key="5">
    <source>
        <dbReference type="ARBA" id="ARBA00022676"/>
    </source>
</evidence>
<evidence type="ECO:0000256" key="10">
    <source>
        <dbReference type="RuleBase" id="RU361207"/>
    </source>
</evidence>
<evidence type="ECO:0000256" key="7">
    <source>
        <dbReference type="ARBA" id="ARBA00023277"/>
    </source>
</evidence>
<evidence type="ECO:0000256" key="3">
    <source>
        <dbReference type="ARBA" id="ARBA00012560"/>
    </source>
</evidence>
<evidence type="ECO:0000256" key="1">
    <source>
        <dbReference type="ARBA" id="ARBA00000439"/>
    </source>
</evidence>
<dbReference type="NCBIfam" id="TIGR00217">
    <property type="entry name" value="malQ"/>
    <property type="match status" value="1"/>
</dbReference>
<evidence type="ECO:0000313" key="11">
    <source>
        <dbReference type="EMBL" id="OLU47382.1"/>
    </source>
</evidence>
<comment type="catalytic activity">
    <reaction evidence="1 10">
        <text>Transfers a segment of a (1-&gt;4)-alpha-D-glucan to a new position in an acceptor, which may be glucose or a (1-&gt;4)-alpha-D-glucan.</text>
        <dbReference type="EC" id="2.4.1.25"/>
    </reaction>
</comment>
<dbReference type="EMBL" id="MPKA01000050">
    <property type="protein sequence ID" value="OLU47382.1"/>
    <property type="molecule type" value="Genomic_DNA"/>
</dbReference>
<dbReference type="AlphaFoldDB" id="A0A1U7NP88"/>
<dbReference type="OrthoDB" id="9811841at2"/>
<name>A0A1U7NP88_9FIRM</name>
<dbReference type="NCBIfam" id="NF011080">
    <property type="entry name" value="PRK14508.1-3"/>
    <property type="match status" value="1"/>
</dbReference>
<gene>
    <name evidence="11" type="ORF">BO225_03020</name>
</gene>
<dbReference type="Proteomes" id="UP000186705">
    <property type="component" value="Unassembled WGS sequence"/>
</dbReference>
<organism evidence="11 12">
    <name type="scientific">Dubosiella newyorkensis</name>
    <dbReference type="NCBI Taxonomy" id="1862672"/>
    <lineage>
        <taxon>Bacteria</taxon>
        <taxon>Bacillati</taxon>
        <taxon>Bacillota</taxon>
        <taxon>Erysipelotrichia</taxon>
        <taxon>Erysipelotrichales</taxon>
        <taxon>Erysipelotrichaceae</taxon>
        <taxon>Dubosiella</taxon>
    </lineage>
</organism>
<proteinExistence type="inferred from homology"/>
<evidence type="ECO:0000256" key="8">
    <source>
        <dbReference type="ARBA" id="ARBA00031423"/>
    </source>
</evidence>
<dbReference type="InterPro" id="IPR003385">
    <property type="entry name" value="Glyco_hydro_77"/>
</dbReference>
<dbReference type="PANTHER" id="PTHR32438:SF5">
    <property type="entry name" value="4-ALPHA-GLUCANOTRANSFERASE DPE1, CHLOROPLASTIC_AMYLOPLASTIC"/>
    <property type="match status" value="1"/>
</dbReference>
<evidence type="ECO:0000256" key="6">
    <source>
        <dbReference type="ARBA" id="ARBA00022679"/>
    </source>
</evidence>
<evidence type="ECO:0000313" key="12">
    <source>
        <dbReference type="Proteomes" id="UP000186705"/>
    </source>
</evidence>
<reference evidence="11 12" key="1">
    <citation type="submission" date="2016-11" db="EMBL/GenBank/DDBJ databases">
        <title>Description of two novel members of the family Erysipelotrichaceae: Ileibacterium lipovorans gen. nov., sp. nov. and Dubosiella newyorkensis, gen. nov., sp. nov.</title>
        <authorList>
            <person name="Cox L.M."/>
            <person name="Sohn J."/>
            <person name="Tyrrell K.L."/>
            <person name="Citron D.M."/>
            <person name="Lawson P.A."/>
            <person name="Patel N.B."/>
            <person name="Iizumi T."/>
            <person name="Perez-Perez G.I."/>
            <person name="Goldstein E.J."/>
            <person name="Blaser M.J."/>
        </authorList>
    </citation>
    <scope>NUCLEOTIDE SEQUENCE [LARGE SCALE GENOMIC DNA]</scope>
    <source>
        <strain evidence="11 12">NYU-BL-A4</strain>
    </source>
</reference>
<evidence type="ECO:0000256" key="9">
    <source>
        <dbReference type="ARBA" id="ARBA00031501"/>
    </source>
</evidence>
<comment type="similarity">
    <text evidence="2 10">Belongs to the disproportionating enzyme family.</text>
</comment>
<accession>A0A1U7NP88</accession>
<dbReference type="PANTHER" id="PTHR32438">
    <property type="entry name" value="4-ALPHA-GLUCANOTRANSFERASE DPE1, CHLOROPLASTIC/AMYLOPLASTIC"/>
    <property type="match status" value="1"/>
</dbReference>
<keyword evidence="7 10" id="KW-0119">Carbohydrate metabolism</keyword>
<dbReference type="GO" id="GO:0004134">
    <property type="term" value="F:4-alpha-glucanotransferase activity"/>
    <property type="evidence" value="ECO:0007669"/>
    <property type="project" value="UniProtKB-EC"/>
</dbReference>
<keyword evidence="6 10" id="KW-0808">Transferase</keyword>
<dbReference type="SUPFAM" id="SSF51445">
    <property type="entry name" value="(Trans)glycosidases"/>
    <property type="match status" value="1"/>
</dbReference>
<keyword evidence="5 10" id="KW-0328">Glycosyltransferase</keyword>
<evidence type="ECO:0000256" key="2">
    <source>
        <dbReference type="ARBA" id="ARBA00005684"/>
    </source>
</evidence>
<keyword evidence="12" id="KW-1185">Reference proteome</keyword>
<dbReference type="GO" id="GO:0005975">
    <property type="term" value="P:carbohydrate metabolic process"/>
    <property type="evidence" value="ECO:0007669"/>
    <property type="project" value="InterPro"/>
</dbReference>
<comment type="caution">
    <text evidence="11">The sequence shown here is derived from an EMBL/GenBank/DDBJ whole genome shotgun (WGS) entry which is preliminary data.</text>
</comment>
<evidence type="ECO:0000256" key="4">
    <source>
        <dbReference type="ARBA" id="ARBA00020295"/>
    </source>
</evidence>
<dbReference type="EC" id="2.4.1.25" evidence="3 10"/>
<dbReference type="Pfam" id="PF02446">
    <property type="entry name" value="Glyco_hydro_77"/>
    <property type="match status" value="1"/>
</dbReference>